<proteinExistence type="inferred from homology"/>
<reference evidence="5 6" key="1">
    <citation type="submission" date="2019-09" db="EMBL/GenBank/DDBJ databases">
        <title>Paraburkholderia podalyriae sp. nov., A South African Podalyria-associated rhizobium.</title>
        <authorList>
            <person name="Mavima L."/>
            <person name="Beukes C.W."/>
            <person name="Palmer M."/>
            <person name="De Meyer S.E."/>
            <person name="James E.K."/>
            <person name="Maluk M."/>
            <person name="Avontuur J.R."/>
            <person name="Chan W.Y."/>
            <person name="Venter S.N."/>
            <person name="Steenkamp E.T."/>
        </authorList>
    </citation>
    <scope>NUCLEOTIDE SEQUENCE [LARGE SCALE GENOMIC DNA]</scope>
    <source>
        <strain evidence="5 6">WC7.3b</strain>
    </source>
</reference>
<dbReference type="Gene3D" id="3.40.605.10">
    <property type="entry name" value="Aldehyde Dehydrogenase, Chain A, domain 1"/>
    <property type="match status" value="1"/>
</dbReference>
<dbReference type="InterPro" id="IPR015590">
    <property type="entry name" value="Aldehyde_DH_dom"/>
</dbReference>
<dbReference type="PROSITE" id="PS00687">
    <property type="entry name" value="ALDEHYDE_DEHYDR_GLU"/>
    <property type="match status" value="1"/>
</dbReference>
<evidence type="ECO:0000259" key="4">
    <source>
        <dbReference type="Pfam" id="PF00171"/>
    </source>
</evidence>
<keyword evidence="1 3" id="KW-0560">Oxidoreductase</keyword>
<dbReference type="InterPro" id="IPR029510">
    <property type="entry name" value="Ald_DH_CS_GLU"/>
</dbReference>
<dbReference type="SUPFAM" id="SSF53720">
    <property type="entry name" value="ALDH-like"/>
    <property type="match status" value="1"/>
</dbReference>
<gene>
    <name evidence="5" type="ORF">F6X42_04805</name>
</gene>
<dbReference type="PANTHER" id="PTHR11699">
    <property type="entry name" value="ALDEHYDE DEHYDROGENASE-RELATED"/>
    <property type="match status" value="1"/>
</dbReference>
<protein>
    <submittedName>
        <fullName evidence="5">Aldehyde dehydrogenase</fullName>
    </submittedName>
</protein>
<evidence type="ECO:0000313" key="6">
    <source>
        <dbReference type="Proteomes" id="UP000736373"/>
    </source>
</evidence>
<feature type="domain" description="Aldehyde dehydrogenase" evidence="4">
    <location>
        <begin position="30"/>
        <end position="490"/>
    </location>
</feature>
<keyword evidence="6" id="KW-1185">Reference proteome</keyword>
<name>A0ABR7PI05_9BURK</name>
<dbReference type="RefSeq" id="WP_184057128.1">
    <property type="nucleotide sequence ID" value="NZ_VZQQ01000003.1"/>
</dbReference>
<evidence type="ECO:0000256" key="2">
    <source>
        <dbReference type="PROSITE-ProRule" id="PRU10007"/>
    </source>
</evidence>
<dbReference type="InterPro" id="IPR016162">
    <property type="entry name" value="Ald_DH_N"/>
</dbReference>
<dbReference type="EMBL" id="VZQQ01000003">
    <property type="protein sequence ID" value="MBC8745972.1"/>
    <property type="molecule type" value="Genomic_DNA"/>
</dbReference>
<evidence type="ECO:0000256" key="1">
    <source>
        <dbReference type="ARBA" id="ARBA00023002"/>
    </source>
</evidence>
<evidence type="ECO:0000256" key="3">
    <source>
        <dbReference type="RuleBase" id="RU003345"/>
    </source>
</evidence>
<dbReference type="InterPro" id="IPR016161">
    <property type="entry name" value="Ald_DH/histidinol_DH"/>
</dbReference>
<evidence type="ECO:0000313" key="5">
    <source>
        <dbReference type="EMBL" id="MBC8745972.1"/>
    </source>
</evidence>
<comment type="caution">
    <text evidence="5">The sequence shown here is derived from an EMBL/GenBank/DDBJ whole genome shotgun (WGS) entry which is preliminary data.</text>
</comment>
<dbReference type="Pfam" id="PF00171">
    <property type="entry name" value="Aldedh"/>
    <property type="match status" value="1"/>
</dbReference>
<dbReference type="Proteomes" id="UP000736373">
    <property type="component" value="Unassembled WGS sequence"/>
</dbReference>
<feature type="active site" evidence="2">
    <location>
        <position position="264"/>
    </location>
</feature>
<comment type="similarity">
    <text evidence="3">Belongs to the aldehyde dehydrogenase family.</text>
</comment>
<accession>A0ABR7PI05</accession>
<dbReference type="Gene3D" id="3.40.309.10">
    <property type="entry name" value="Aldehyde Dehydrogenase, Chain A, domain 2"/>
    <property type="match status" value="1"/>
</dbReference>
<organism evidence="5 6">
    <name type="scientific">Paraburkholderia podalyriae</name>
    <dbReference type="NCBI Taxonomy" id="1938811"/>
    <lineage>
        <taxon>Bacteria</taxon>
        <taxon>Pseudomonadati</taxon>
        <taxon>Pseudomonadota</taxon>
        <taxon>Betaproteobacteria</taxon>
        <taxon>Burkholderiales</taxon>
        <taxon>Burkholderiaceae</taxon>
        <taxon>Paraburkholderia</taxon>
    </lineage>
</organism>
<dbReference type="InterPro" id="IPR016163">
    <property type="entry name" value="Ald_DH_C"/>
</dbReference>
<sequence length="496" mass="53595">MLSILGRRNDMTLPPLMNYVDGRWTNEGVSERYVQRHPATNEVTAELPETDAETVGVAVQAARRAFDQGPWSRMKARDRKQLFRRIVDVIERHADELSWLQTLDNGMPIAYSLNGRVSARNAVDIFDHYGGWIDKINGETYPDFHSNMQFMSFREPVGVVGAIIPWNAPIMMFAMKVAPALAAGCTVVLKPSELAGLCALRMTQLIEEVDLPPGVLNVVMGGGGTGRAIVEDTRVDKIAFTGSNAVGAYILSRSGQNMKRTTMELGGKSAAIVFPDCDVEAAGTHVMGLSSTFLSGQVCSTTSRALVHRSVYDRFLDAAARQVKTIRRGDPFSMDTTSAALISEKQTRRVLEYVDSGRADGARLVFGGTRSGGELSAGNWVEPALFADVNNRTRIAQEEIFGPVLSAIPFDTEEDAIALANDSGFGLAGTVYTKDISRAFKVARAVRTGIMGINGYGVVPSSPVGGFKGSGLGREGGWPGIEAYTEIKTVMINLDA</sequence>